<keyword evidence="2" id="KW-0812">Transmembrane</keyword>
<comment type="caution">
    <text evidence="4">The sequence shown here is derived from an EMBL/GenBank/DDBJ whole genome shotgun (WGS) entry which is preliminary data.</text>
</comment>
<keyword evidence="2" id="KW-0472">Membrane</keyword>
<feature type="region of interest" description="Disordered" evidence="1">
    <location>
        <begin position="375"/>
        <end position="433"/>
    </location>
</feature>
<evidence type="ECO:0000256" key="1">
    <source>
        <dbReference type="SAM" id="MobiDB-lite"/>
    </source>
</evidence>
<evidence type="ECO:0000259" key="3">
    <source>
        <dbReference type="Pfam" id="PF02470"/>
    </source>
</evidence>
<gene>
    <name evidence="4" type="ORF">U3653_15375</name>
</gene>
<dbReference type="EMBL" id="JAYKYQ010000005">
    <property type="protein sequence ID" value="MEB3511411.1"/>
    <property type="molecule type" value="Genomic_DNA"/>
</dbReference>
<feature type="compositionally biased region" description="Pro residues" evidence="1">
    <location>
        <begin position="422"/>
        <end position="433"/>
    </location>
</feature>
<dbReference type="PANTHER" id="PTHR33371">
    <property type="entry name" value="INTERMEMBRANE PHOSPHOLIPID TRANSPORT SYSTEM BINDING PROTEIN MLAD-RELATED"/>
    <property type="match status" value="1"/>
</dbReference>
<keyword evidence="5" id="KW-1185">Reference proteome</keyword>
<evidence type="ECO:0000313" key="4">
    <source>
        <dbReference type="EMBL" id="MEB3511411.1"/>
    </source>
</evidence>
<feature type="transmembrane region" description="Helical" evidence="2">
    <location>
        <begin position="33"/>
        <end position="57"/>
    </location>
</feature>
<evidence type="ECO:0000256" key="2">
    <source>
        <dbReference type="SAM" id="Phobius"/>
    </source>
</evidence>
<reference evidence="4 5" key="1">
    <citation type="submission" date="2023-12" db="EMBL/GenBank/DDBJ databases">
        <title>novel species in genus Nocarida.</title>
        <authorList>
            <person name="Li Z."/>
        </authorList>
    </citation>
    <scope>NUCLEOTIDE SEQUENCE [LARGE SCALE GENOMIC DNA]</scope>
    <source>
        <strain evidence="4 5">CDC186</strain>
    </source>
</reference>
<dbReference type="Pfam" id="PF02470">
    <property type="entry name" value="MlaD"/>
    <property type="match status" value="1"/>
</dbReference>
<keyword evidence="2" id="KW-1133">Transmembrane helix</keyword>
<feature type="domain" description="Mce/MlaD" evidence="3">
    <location>
        <begin position="63"/>
        <end position="137"/>
    </location>
</feature>
<dbReference type="InterPro" id="IPR052336">
    <property type="entry name" value="MlaD_Phospholipid_Transporter"/>
</dbReference>
<dbReference type="PANTHER" id="PTHR33371:SF16">
    <property type="entry name" value="MCE-FAMILY PROTEIN MCE3F"/>
    <property type="match status" value="1"/>
</dbReference>
<evidence type="ECO:0000313" key="5">
    <source>
        <dbReference type="Proteomes" id="UP001348098"/>
    </source>
</evidence>
<proteinExistence type="predicted"/>
<feature type="compositionally biased region" description="Pro residues" evidence="1">
    <location>
        <begin position="384"/>
        <end position="398"/>
    </location>
</feature>
<accession>A0ABU6AV90</accession>
<dbReference type="Proteomes" id="UP001348098">
    <property type="component" value="Unassembled WGS sequence"/>
</dbReference>
<dbReference type="InterPro" id="IPR003399">
    <property type="entry name" value="Mce/MlaD"/>
</dbReference>
<protein>
    <submittedName>
        <fullName evidence="4">MlaD family protein</fullName>
    </submittedName>
</protein>
<name>A0ABU6AV90_9NOCA</name>
<dbReference type="RefSeq" id="WP_195079935.1">
    <property type="nucleotide sequence ID" value="NZ_JAYESH010000002.1"/>
</dbReference>
<organism evidence="4 5">
    <name type="scientific">Nocardia implantans</name>
    <dbReference type="NCBI Taxonomy" id="3108168"/>
    <lineage>
        <taxon>Bacteria</taxon>
        <taxon>Bacillati</taxon>
        <taxon>Actinomycetota</taxon>
        <taxon>Actinomycetes</taxon>
        <taxon>Mycobacteriales</taxon>
        <taxon>Nocardiaceae</taxon>
        <taxon>Nocardia</taxon>
    </lineage>
</organism>
<sequence length="433" mass="44834">MSIRWRAAGATAWEAAARVLVTTVRAGRAERSALAAGALVLTLVTGVGYLVFGALGVDPTAATITVRVHLADSGGLLAGRQVTLRGVPIGRVESVELTSTGLVAVAAVDADTPVPADGEVRVASLSMAGEQYLDFRPTRDGGPYLVDGAEVAVDRTSTPTPLWKTLTALDSTLAQVDPAELAAVVDELGVSQEGPGKLAGIIDGGMFLISTLDSVLPQTVSLLRDSRSVLATISDFGPGLGRFAGNANALLSGVEQKSGGYAELLGATPGTLRALDAVLAQNSATGSALLENLAVVADVTSKRVPAFHEFFFPTERAGSTLDGIAVAFHDGGVWGLVNLYPRYTCDYDLPRRPPSLPDFPEPYLYTSCPNHDPSVLIRGARNAPRPPGEQIPDGPPPGVRADQQATPTPIGPLSLPLTFAGPPLPPAPPAPRR</sequence>